<proteinExistence type="predicted"/>
<gene>
    <name evidence="2" type="ORF">A2765_04265</name>
</gene>
<sequence length="70" mass="7595">MILLGSAAGRQSQAQKEEKAWEHDHKDNGIVGRAILLVASGSNHDVKNRKLPPGFPEAAVKRVSTYRTGT</sequence>
<dbReference type="EMBL" id="MFLA01000016">
    <property type="protein sequence ID" value="OGG59774.1"/>
    <property type="molecule type" value="Genomic_DNA"/>
</dbReference>
<evidence type="ECO:0000256" key="1">
    <source>
        <dbReference type="SAM" id="MobiDB-lite"/>
    </source>
</evidence>
<feature type="compositionally biased region" description="Basic and acidic residues" evidence="1">
    <location>
        <begin position="15"/>
        <end position="25"/>
    </location>
</feature>
<comment type="caution">
    <text evidence="2">The sequence shown here is derived from an EMBL/GenBank/DDBJ whole genome shotgun (WGS) entry which is preliminary data.</text>
</comment>
<accession>A0A1F6DEC4</accession>
<evidence type="ECO:0000313" key="3">
    <source>
        <dbReference type="Proteomes" id="UP000176377"/>
    </source>
</evidence>
<protein>
    <submittedName>
        <fullName evidence="2">Uncharacterized protein</fullName>
    </submittedName>
</protein>
<name>A0A1F6DEC4_9BACT</name>
<reference evidence="2 3" key="1">
    <citation type="journal article" date="2016" name="Nat. Commun.">
        <title>Thousands of microbial genomes shed light on interconnected biogeochemical processes in an aquifer system.</title>
        <authorList>
            <person name="Anantharaman K."/>
            <person name="Brown C.T."/>
            <person name="Hug L.A."/>
            <person name="Sharon I."/>
            <person name="Castelle C.J."/>
            <person name="Probst A.J."/>
            <person name="Thomas B.C."/>
            <person name="Singh A."/>
            <person name="Wilkins M.J."/>
            <person name="Karaoz U."/>
            <person name="Brodie E.L."/>
            <person name="Williams K.H."/>
            <person name="Hubbard S.S."/>
            <person name="Banfield J.F."/>
        </authorList>
    </citation>
    <scope>NUCLEOTIDE SEQUENCE [LARGE SCALE GENOMIC DNA]</scope>
</reference>
<organism evidence="2 3">
    <name type="scientific">Candidatus Kaiserbacteria bacterium RIFCSPHIGHO2_01_FULL_56_24</name>
    <dbReference type="NCBI Taxonomy" id="1798487"/>
    <lineage>
        <taxon>Bacteria</taxon>
        <taxon>Candidatus Kaiseribacteriota</taxon>
    </lineage>
</organism>
<evidence type="ECO:0000313" key="2">
    <source>
        <dbReference type="EMBL" id="OGG59774.1"/>
    </source>
</evidence>
<dbReference type="Proteomes" id="UP000176377">
    <property type="component" value="Unassembled WGS sequence"/>
</dbReference>
<dbReference type="AlphaFoldDB" id="A0A1F6DEC4"/>
<feature type="region of interest" description="Disordered" evidence="1">
    <location>
        <begin position="1"/>
        <end position="25"/>
    </location>
</feature>